<feature type="domain" description="DUF4352" evidence="2">
    <location>
        <begin position="11"/>
        <end position="109"/>
    </location>
</feature>
<name>A0A1N5VIF9_9ACTN</name>
<reference evidence="4" key="1">
    <citation type="submission" date="2016-12" db="EMBL/GenBank/DDBJ databases">
        <authorList>
            <person name="Varghese N."/>
            <person name="Submissions S."/>
        </authorList>
    </citation>
    <scope>NUCLEOTIDE SEQUENCE [LARGE SCALE GENOMIC DNA]</scope>
    <source>
        <strain evidence="4">DSM 45599</strain>
    </source>
</reference>
<evidence type="ECO:0000259" key="2">
    <source>
        <dbReference type="Pfam" id="PF11611"/>
    </source>
</evidence>
<evidence type="ECO:0000256" key="1">
    <source>
        <dbReference type="ARBA" id="ARBA00022729"/>
    </source>
</evidence>
<sequence length="129" mass="14267">MLAVGKTFTLRTNTMTTTVLRYTQPIGEEPPDGATFGGLEVRTCNLATASEPRQVNVAPWSLEWSDGKTNNNKWSNVVAAEYPFNYKTLKPGRCVKGWIVFTVPVKGKPFVAVYEGEGNRGQPAEWKLS</sequence>
<organism evidence="3 4">
    <name type="scientific">Micromonospora cremea</name>
    <dbReference type="NCBI Taxonomy" id="709881"/>
    <lineage>
        <taxon>Bacteria</taxon>
        <taxon>Bacillati</taxon>
        <taxon>Actinomycetota</taxon>
        <taxon>Actinomycetes</taxon>
        <taxon>Micromonosporales</taxon>
        <taxon>Micromonosporaceae</taxon>
        <taxon>Micromonospora</taxon>
    </lineage>
</organism>
<dbReference type="Proteomes" id="UP000185124">
    <property type="component" value="Unassembled WGS sequence"/>
</dbReference>
<keyword evidence="4" id="KW-1185">Reference proteome</keyword>
<dbReference type="AlphaFoldDB" id="A0A1N5VIF9"/>
<proteinExistence type="predicted"/>
<dbReference type="EMBL" id="FSQT01000001">
    <property type="protein sequence ID" value="SIM72854.1"/>
    <property type="molecule type" value="Genomic_DNA"/>
</dbReference>
<keyword evidence="1" id="KW-0732">Signal</keyword>
<gene>
    <name evidence="3" type="ORF">SAMN04489832_1666</name>
</gene>
<dbReference type="Pfam" id="PF11611">
    <property type="entry name" value="DUF4352"/>
    <property type="match status" value="1"/>
</dbReference>
<dbReference type="Gene3D" id="2.60.40.1240">
    <property type="match status" value="1"/>
</dbReference>
<protein>
    <recommendedName>
        <fullName evidence="2">DUF4352 domain-containing protein</fullName>
    </recommendedName>
</protein>
<dbReference type="InterPro" id="IPR029050">
    <property type="entry name" value="Immunoprotect_excell_Ig-like"/>
</dbReference>
<dbReference type="InterPro" id="IPR029051">
    <property type="entry name" value="DUF4352"/>
</dbReference>
<accession>A0A1N5VIF9</accession>
<evidence type="ECO:0000313" key="4">
    <source>
        <dbReference type="Proteomes" id="UP000185124"/>
    </source>
</evidence>
<evidence type="ECO:0000313" key="3">
    <source>
        <dbReference type="EMBL" id="SIM72854.1"/>
    </source>
</evidence>